<evidence type="ECO:0000313" key="1">
    <source>
        <dbReference type="EMBL" id="KAA6386527.1"/>
    </source>
</evidence>
<dbReference type="AlphaFoldDB" id="A0A5J4VV67"/>
<protein>
    <submittedName>
        <fullName evidence="1">Uncharacterized protein</fullName>
    </submittedName>
</protein>
<dbReference type="OrthoDB" id="6083831at2759"/>
<dbReference type="EMBL" id="SNRW01004765">
    <property type="protein sequence ID" value="KAA6386527.1"/>
    <property type="molecule type" value="Genomic_DNA"/>
</dbReference>
<name>A0A5J4VV67_9EUKA</name>
<accession>A0A5J4VV67</accession>
<evidence type="ECO:0000313" key="2">
    <source>
        <dbReference type="Proteomes" id="UP000324800"/>
    </source>
</evidence>
<proteinExistence type="predicted"/>
<reference evidence="1 2" key="1">
    <citation type="submission" date="2019-03" db="EMBL/GenBank/DDBJ databases">
        <title>Single cell metagenomics reveals metabolic interactions within the superorganism composed of flagellate Streblomastix strix and complex community of Bacteroidetes bacteria on its surface.</title>
        <authorList>
            <person name="Treitli S.C."/>
            <person name="Kolisko M."/>
            <person name="Husnik F."/>
            <person name="Keeling P."/>
            <person name="Hampl V."/>
        </authorList>
    </citation>
    <scope>NUCLEOTIDE SEQUENCE [LARGE SCALE GENOMIC DNA]</scope>
    <source>
        <strain evidence="1">ST1C</strain>
    </source>
</reference>
<organism evidence="1 2">
    <name type="scientific">Streblomastix strix</name>
    <dbReference type="NCBI Taxonomy" id="222440"/>
    <lineage>
        <taxon>Eukaryota</taxon>
        <taxon>Metamonada</taxon>
        <taxon>Preaxostyla</taxon>
        <taxon>Oxymonadida</taxon>
        <taxon>Streblomastigidae</taxon>
        <taxon>Streblomastix</taxon>
    </lineage>
</organism>
<comment type="caution">
    <text evidence="1">The sequence shown here is derived from an EMBL/GenBank/DDBJ whole genome shotgun (WGS) entry which is preliminary data.</text>
</comment>
<dbReference type="Proteomes" id="UP000324800">
    <property type="component" value="Unassembled WGS sequence"/>
</dbReference>
<sequence>MNLNLTIDLFQQHFNKLLTIYMSTIKGHGETAIDALNQTWKMELPCTHPPIPLLPAVLKKIREERIKQMIIAPLWPGQIWYTELVNENAQSLMLGWSSEILERGTSLIKKNLILPPGKICCFLMDRRPGKEEDSQKKILRILNVSKLAIDMNLYGQRYNTQRRYYYAMKKLKKWTQVNHYTILDLLTMKLHIIITEVLAQFTSVTSSASQALLFLNGLSTMLSLTFVIDLKNNHMLQFTRKAISAHMIVKPKYEDTWNVGILFDFCR</sequence>
<gene>
    <name evidence="1" type="ORF">EZS28_017942</name>
</gene>